<reference evidence="2" key="1">
    <citation type="journal article" date="2019" name="Sci. Rep.">
        <title>Draft genome of Tanacetum cinerariifolium, the natural source of mosquito coil.</title>
        <authorList>
            <person name="Yamashiro T."/>
            <person name="Shiraishi A."/>
            <person name="Satake H."/>
            <person name="Nakayama K."/>
        </authorList>
    </citation>
    <scope>NUCLEOTIDE SEQUENCE</scope>
</reference>
<feature type="region of interest" description="Disordered" evidence="1">
    <location>
        <begin position="1"/>
        <end position="36"/>
    </location>
</feature>
<gene>
    <name evidence="2" type="ORF">Tci_877288</name>
</gene>
<sequence length="128" mass="14673">GSPRSQETILGDRPTQTRFKRLSKQPNEPPLSRVNTLGSGEDSVTLIELMKLCTKLSERVFTLENIKTARDLEITNLKKRVKRLKRGKSQEIHTSRGGYSELGYSILPKRVWVIKRIVGILDLMRQIE</sequence>
<organism evidence="2">
    <name type="scientific">Tanacetum cinerariifolium</name>
    <name type="common">Dalmatian daisy</name>
    <name type="synonym">Chrysanthemum cinerariifolium</name>
    <dbReference type="NCBI Taxonomy" id="118510"/>
    <lineage>
        <taxon>Eukaryota</taxon>
        <taxon>Viridiplantae</taxon>
        <taxon>Streptophyta</taxon>
        <taxon>Embryophyta</taxon>
        <taxon>Tracheophyta</taxon>
        <taxon>Spermatophyta</taxon>
        <taxon>Magnoliopsida</taxon>
        <taxon>eudicotyledons</taxon>
        <taxon>Gunneridae</taxon>
        <taxon>Pentapetalae</taxon>
        <taxon>asterids</taxon>
        <taxon>campanulids</taxon>
        <taxon>Asterales</taxon>
        <taxon>Asteraceae</taxon>
        <taxon>Asteroideae</taxon>
        <taxon>Anthemideae</taxon>
        <taxon>Anthemidinae</taxon>
        <taxon>Tanacetum</taxon>
    </lineage>
</organism>
<feature type="non-terminal residue" evidence="2">
    <location>
        <position position="1"/>
    </location>
</feature>
<dbReference type="AlphaFoldDB" id="A0A699T7D7"/>
<dbReference type="EMBL" id="BKCJ011217567">
    <property type="protein sequence ID" value="GFD05319.1"/>
    <property type="molecule type" value="Genomic_DNA"/>
</dbReference>
<name>A0A699T7D7_TANCI</name>
<comment type="caution">
    <text evidence="2">The sequence shown here is derived from an EMBL/GenBank/DDBJ whole genome shotgun (WGS) entry which is preliminary data.</text>
</comment>
<proteinExistence type="predicted"/>
<accession>A0A699T7D7</accession>
<evidence type="ECO:0000313" key="2">
    <source>
        <dbReference type="EMBL" id="GFD05319.1"/>
    </source>
</evidence>
<protein>
    <submittedName>
        <fullName evidence="2">Uncharacterized protein</fullName>
    </submittedName>
</protein>
<evidence type="ECO:0000256" key="1">
    <source>
        <dbReference type="SAM" id="MobiDB-lite"/>
    </source>
</evidence>